<dbReference type="EMBL" id="CAJHOF010000015">
    <property type="protein sequence ID" value="CAD7289348.1"/>
    <property type="molecule type" value="Genomic_DNA"/>
</dbReference>
<feature type="domain" description="Carrier" evidence="1">
    <location>
        <begin position="1"/>
        <end position="73"/>
    </location>
</feature>
<dbReference type="PROSITE" id="PS50075">
    <property type="entry name" value="CARRIER"/>
    <property type="match status" value="1"/>
</dbReference>
<protein>
    <submittedName>
        <fullName evidence="2">D-alanyl carrier protein</fullName>
    </submittedName>
</protein>
<evidence type="ECO:0000313" key="3">
    <source>
        <dbReference type="Proteomes" id="UP000789803"/>
    </source>
</evidence>
<dbReference type="InterPro" id="IPR009081">
    <property type="entry name" value="PP-bd_ACP"/>
</dbReference>
<gene>
    <name evidence="2" type="primary">dltC</name>
    <name evidence="2" type="ORF">LMG7974_01465</name>
</gene>
<keyword evidence="3" id="KW-1185">Reference proteome</keyword>
<organism evidence="2 3">
    <name type="scientific">Campylobacter majalis</name>
    <dbReference type="NCBI Taxonomy" id="2790656"/>
    <lineage>
        <taxon>Bacteria</taxon>
        <taxon>Pseudomonadati</taxon>
        <taxon>Campylobacterota</taxon>
        <taxon>Epsilonproteobacteria</taxon>
        <taxon>Campylobacterales</taxon>
        <taxon>Campylobacteraceae</taxon>
        <taxon>Campylobacter</taxon>
    </lineage>
</organism>
<name>A0ABM8Q973_9BACT</name>
<reference evidence="2 3" key="1">
    <citation type="submission" date="2020-11" db="EMBL/GenBank/DDBJ databases">
        <authorList>
            <person name="Peeters C."/>
        </authorList>
    </citation>
    <scope>NUCLEOTIDE SEQUENCE [LARGE SCALE GENOMIC DNA]</scope>
    <source>
        <strain evidence="2 3">LMG 7974</strain>
    </source>
</reference>
<dbReference type="SUPFAM" id="SSF47336">
    <property type="entry name" value="ACP-like"/>
    <property type="match status" value="1"/>
</dbReference>
<dbReference type="Proteomes" id="UP000789803">
    <property type="component" value="Unassembled WGS sequence"/>
</dbReference>
<proteinExistence type="predicted"/>
<sequence length="77" mass="9150">MKKLIKALREVRDDVDYENCQTLIDDGLFDSFHIMQSIMQIEDSFDIIISPENITHENFNSAQNMMKMIKRLQQKNE</sequence>
<evidence type="ECO:0000313" key="2">
    <source>
        <dbReference type="EMBL" id="CAD7289348.1"/>
    </source>
</evidence>
<evidence type="ECO:0000259" key="1">
    <source>
        <dbReference type="PROSITE" id="PS50075"/>
    </source>
</evidence>
<dbReference type="Gene3D" id="1.10.1200.10">
    <property type="entry name" value="ACP-like"/>
    <property type="match status" value="1"/>
</dbReference>
<dbReference type="InterPro" id="IPR036736">
    <property type="entry name" value="ACP-like_sf"/>
</dbReference>
<dbReference type="RefSeq" id="WP_229933254.1">
    <property type="nucleotide sequence ID" value="NZ_CAJHOF010000015.1"/>
</dbReference>
<accession>A0ABM8Q973</accession>
<comment type="caution">
    <text evidence="2">The sequence shown here is derived from an EMBL/GenBank/DDBJ whole genome shotgun (WGS) entry which is preliminary data.</text>
</comment>